<dbReference type="EMBL" id="MH369799">
    <property type="protein sequence ID" value="QAV53953.1"/>
    <property type="molecule type" value="mRNA"/>
</dbReference>
<dbReference type="AlphaFoldDB" id="A0A481NWA7"/>
<dbReference type="InterPro" id="IPR057540">
    <property type="entry name" value="Znf_SUZ12"/>
</dbReference>
<dbReference type="GO" id="GO:0016586">
    <property type="term" value="C:RSC-type complex"/>
    <property type="evidence" value="ECO:0007669"/>
    <property type="project" value="TreeGrafter"/>
</dbReference>
<keyword evidence="5" id="KW-0156">Chromatin regulator</keyword>
<evidence type="ECO:0000259" key="9">
    <source>
        <dbReference type="Pfam" id="PF23320"/>
    </source>
</evidence>
<keyword evidence="7" id="KW-0804">Transcription</keyword>
<comment type="similarity">
    <text evidence="1">Belongs to the VEFS (VRN2-EMF2-FIS2-SU(Z)12) family.</text>
</comment>
<evidence type="ECO:0000256" key="3">
    <source>
        <dbReference type="ARBA" id="ARBA00022771"/>
    </source>
</evidence>
<evidence type="ECO:0000256" key="4">
    <source>
        <dbReference type="ARBA" id="ARBA00022833"/>
    </source>
</evidence>
<dbReference type="Pfam" id="PF09733">
    <property type="entry name" value="VEFS-Box"/>
    <property type="match status" value="1"/>
</dbReference>
<evidence type="ECO:0000256" key="2">
    <source>
        <dbReference type="ARBA" id="ARBA00022723"/>
    </source>
</evidence>
<evidence type="ECO:0000259" key="8">
    <source>
        <dbReference type="Pfam" id="PF09733"/>
    </source>
</evidence>
<keyword evidence="4" id="KW-0862">Zinc</keyword>
<gene>
    <name evidence="10" type="primary">suz12-2</name>
</gene>
<dbReference type="CDD" id="cd21551">
    <property type="entry name" value="VEFS-box_SUZ12"/>
    <property type="match status" value="1"/>
</dbReference>
<accession>A0A481NWA7</accession>
<organism evidence="10">
    <name type="scientific">Dugesia japonica</name>
    <name type="common">Planarian</name>
    <dbReference type="NCBI Taxonomy" id="6161"/>
    <lineage>
        <taxon>Eukaryota</taxon>
        <taxon>Metazoa</taxon>
        <taxon>Spiralia</taxon>
        <taxon>Lophotrochozoa</taxon>
        <taxon>Platyhelminthes</taxon>
        <taxon>Rhabditophora</taxon>
        <taxon>Seriata</taxon>
        <taxon>Tricladida</taxon>
        <taxon>Continenticola</taxon>
        <taxon>Geoplanoidea</taxon>
        <taxon>Dugesiidae</taxon>
        <taxon>Dugesia</taxon>
    </lineage>
</organism>
<protein>
    <submittedName>
        <fullName evidence="10">Polycomb protein SUZ12-2</fullName>
    </submittedName>
</protein>
<dbReference type="GO" id="GO:0031490">
    <property type="term" value="F:chromatin DNA binding"/>
    <property type="evidence" value="ECO:0007669"/>
    <property type="project" value="TreeGrafter"/>
</dbReference>
<dbReference type="InterPro" id="IPR019135">
    <property type="entry name" value="Polycomb_protein_VEFS-Box"/>
</dbReference>
<evidence type="ECO:0000256" key="6">
    <source>
        <dbReference type="ARBA" id="ARBA00023015"/>
    </source>
</evidence>
<dbReference type="GO" id="GO:0006325">
    <property type="term" value="P:chromatin organization"/>
    <property type="evidence" value="ECO:0007669"/>
    <property type="project" value="UniProtKB-KW"/>
</dbReference>
<name>A0A481NWA7_DUGJA</name>
<feature type="domain" description="Polycomb protein SUZ12-like zinc finger" evidence="9">
    <location>
        <begin position="349"/>
        <end position="424"/>
    </location>
</feature>
<evidence type="ECO:0000256" key="7">
    <source>
        <dbReference type="ARBA" id="ARBA00023163"/>
    </source>
</evidence>
<keyword evidence="6" id="KW-0805">Transcription regulation</keyword>
<dbReference type="PANTHER" id="PTHR22597:SF0">
    <property type="entry name" value="POLYCOMB PROTEIN SUZ12"/>
    <property type="match status" value="1"/>
</dbReference>
<keyword evidence="3" id="KW-0863">Zinc-finger</keyword>
<sequence length="606" mass="71657">MEYLRNGNCCQQKSDELNYEYEEIIKRLGYITSLYGYLKINFKRSHFLLFRNLSYIQGDRNSVKRKFKNLDKICERLIKVRIPRVRSLCDSSQFSVLKEVNWNLIFVGFFDSSHESQWETIHAYADIYVIHHWKNSRKFQSGKKTTKFLSNLLINCNGRPLEDGKFQKIHEFSQSQLFHDTSHLRIVYSYLLFKLRVLERRTVDYSKIESNLQINQNNGLYAVHYELKFPFYKFRSNDNDLKFYLLPGEYEMRLEVSLDQPTESLADFTNNEMVIENFSDSPERIWVREVSPSSSVAKEYDKWPRILFRLESSNSLTKLDTNSVDIKPYISNGVIDKVSKKARKAKLEVNIVYKFYHNNHMLQWSRSQSVKCPWCNFICEKSNAKLSFSCLVKHLQTFHARFTFKHWVISETNISSMIIEVRLNECYDGSIEIGLRSSMESRSLEKPERKLPFTHIVYCSQMCKINPMVNNPSIDLRPLVWGHNRKYFYSTTGIVKCIGDLDVDSEAEDNLDWLQQMYFKRIEEFTDVNPGEKRIMQLWNSHLLDHKYNGDFMVPILTKSFIIQKGAEIKEHNLRNNLLLHLVNLVEFGVLSQKQLIEVIGILDQM</sequence>
<evidence type="ECO:0000256" key="1">
    <source>
        <dbReference type="ARBA" id="ARBA00007416"/>
    </source>
</evidence>
<feature type="domain" description="Polycomb protein VEFS-Box" evidence="8">
    <location>
        <begin position="479"/>
        <end position="595"/>
    </location>
</feature>
<reference evidence="10" key="1">
    <citation type="submission" date="2018-05" db="EMBL/GenBank/DDBJ databases">
        <title>Identification of a polycomb SUZ12-2 gene in planarian Dugesia japonica.</title>
        <authorList>
            <person name="Ma K."/>
        </authorList>
    </citation>
    <scope>NUCLEOTIDE SEQUENCE</scope>
</reference>
<dbReference type="GO" id="GO:0035098">
    <property type="term" value="C:ESC/E(Z) complex"/>
    <property type="evidence" value="ECO:0007669"/>
    <property type="project" value="TreeGrafter"/>
</dbReference>
<evidence type="ECO:0000313" key="10">
    <source>
        <dbReference type="EMBL" id="QAV53953.1"/>
    </source>
</evidence>
<dbReference type="PANTHER" id="PTHR22597">
    <property type="entry name" value="POLYCOMB GROUP PROTEIN"/>
    <property type="match status" value="1"/>
</dbReference>
<dbReference type="GO" id="GO:0008270">
    <property type="term" value="F:zinc ion binding"/>
    <property type="evidence" value="ECO:0007669"/>
    <property type="project" value="UniProtKB-KW"/>
</dbReference>
<dbReference type="Pfam" id="PF23320">
    <property type="entry name" value="Zn_SUZ12"/>
    <property type="match status" value="1"/>
</dbReference>
<keyword evidence="2" id="KW-0479">Metal-binding</keyword>
<evidence type="ECO:0000256" key="5">
    <source>
        <dbReference type="ARBA" id="ARBA00022853"/>
    </source>
</evidence>
<proteinExistence type="evidence at transcript level"/>